<feature type="region of interest" description="Disordered" evidence="1">
    <location>
        <begin position="343"/>
        <end position="376"/>
    </location>
</feature>
<feature type="region of interest" description="Disordered" evidence="1">
    <location>
        <begin position="1"/>
        <end position="44"/>
    </location>
</feature>
<evidence type="ECO:0000313" key="2">
    <source>
        <dbReference type="EMBL" id="KAK4462434.1"/>
    </source>
</evidence>
<evidence type="ECO:0000313" key="3">
    <source>
        <dbReference type="Proteomes" id="UP001321749"/>
    </source>
</evidence>
<proteinExistence type="predicted"/>
<feature type="compositionally biased region" description="Polar residues" evidence="1">
    <location>
        <begin position="94"/>
        <end position="120"/>
    </location>
</feature>
<feature type="compositionally biased region" description="Polar residues" evidence="1">
    <location>
        <begin position="177"/>
        <end position="190"/>
    </location>
</feature>
<organism evidence="2 3">
    <name type="scientific">Cladorrhinum samala</name>
    <dbReference type="NCBI Taxonomy" id="585594"/>
    <lineage>
        <taxon>Eukaryota</taxon>
        <taxon>Fungi</taxon>
        <taxon>Dikarya</taxon>
        <taxon>Ascomycota</taxon>
        <taxon>Pezizomycotina</taxon>
        <taxon>Sordariomycetes</taxon>
        <taxon>Sordariomycetidae</taxon>
        <taxon>Sordariales</taxon>
        <taxon>Podosporaceae</taxon>
        <taxon>Cladorrhinum</taxon>
    </lineage>
</organism>
<dbReference type="EMBL" id="MU864972">
    <property type="protein sequence ID" value="KAK4462434.1"/>
    <property type="molecule type" value="Genomic_DNA"/>
</dbReference>
<feature type="region of interest" description="Disordered" evidence="1">
    <location>
        <begin position="57"/>
        <end position="142"/>
    </location>
</feature>
<name>A0AAV9HQV0_9PEZI</name>
<feature type="compositionally biased region" description="Basic and acidic residues" evidence="1">
    <location>
        <begin position="202"/>
        <end position="212"/>
    </location>
</feature>
<feature type="compositionally biased region" description="Polar residues" evidence="1">
    <location>
        <begin position="241"/>
        <end position="251"/>
    </location>
</feature>
<feature type="region of interest" description="Disordered" evidence="1">
    <location>
        <begin position="236"/>
        <end position="323"/>
    </location>
</feature>
<comment type="caution">
    <text evidence="2">The sequence shown here is derived from an EMBL/GenBank/DDBJ whole genome shotgun (WGS) entry which is preliminary data.</text>
</comment>
<protein>
    <submittedName>
        <fullName evidence="2">Uncharacterized protein</fullName>
    </submittedName>
</protein>
<dbReference type="Proteomes" id="UP001321749">
    <property type="component" value="Unassembled WGS sequence"/>
</dbReference>
<reference evidence="2" key="1">
    <citation type="journal article" date="2023" name="Mol. Phylogenet. Evol.">
        <title>Genome-scale phylogeny and comparative genomics of the fungal order Sordariales.</title>
        <authorList>
            <person name="Hensen N."/>
            <person name="Bonometti L."/>
            <person name="Westerberg I."/>
            <person name="Brannstrom I.O."/>
            <person name="Guillou S."/>
            <person name="Cros-Aarteil S."/>
            <person name="Calhoun S."/>
            <person name="Haridas S."/>
            <person name="Kuo A."/>
            <person name="Mondo S."/>
            <person name="Pangilinan J."/>
            <person name="Riley R."/>
            <person name="LaButti K."/>
            <person name="Andreopoulos B."/>
            <person name="Lipzen A."/>
            <person name="Chen C."/>
            <person name="Yan M."/>
            <person name="Daum C."/>
            <person name="Ng V."/>
            <person name="Clum A."/>
            <person name="Steindorff A."/>
            <person name="Ohm R.A."/>
            <person name="Martin F."/>
            <person name="Silar P."/>
            <person name="Natvig D.O."/>
            <person name="Lalanne C."/>
            <person name="Gautier V."/>
            <person name="Ament-Velasquez S.L."/>
            <person name="Kruys A."/>
            <person name="Hutchinson M.I."/>
            <person name="Powell A.J."/>
            <person name="Barry K."/>
            <person name="Miller A.N."/>
            <person name="Grigoriev I.V."/>
            <person name="Debuchy R."/>
            <person name="Gladieux P."/>
            <person name="Hiltunen Thoren M."/>
            <person name="Johannesson H."/>
        </authorList>
    </citation>
    <scope>NUCLEOTIDE SEQUENCE</scope>
    <source>
        <strain evidence="2">PSN324</strain>
    </source>
</reference>
<feature type="compositionally biased region" description="Basic and acidic residues" evidence="1">
    <location>
        <begin position="279"/>
        <end position="295"/>
    </location>
</feature>
<feature type="region of interest" description="Disordered" evidence="1">
    <location>
        <begin position="177"/>
        <end position="212"/>
    </location>
</feature>
<keyword evidence="3" id="KW-1185">Reference proteome</keyword>
<reference evidence="2" key="2">
    <citation type="submission" date="2023-06" db="EMBL/GenBank/DDBJ databases">
        <authorList>
            <consortium name="Lawrence Berkeley National Laboratory"/>
            <person name="Mondo S.J."/>
            <person name="Hensen N."/>
            <person name="Bonometti L."/>
            <person name="Westerberg I."/>
            <person name="Brannstrom I.O."/>
            <person name="Guillou S."/>
            <person name="Cros-Aarteil S."/>
            <person name="Calhoun S."/>
            <person name="Haridas S."/>
            <person name="Kuo A."/>
            <person name="Pangilinan J."/>
            <person name="Riley R."/>
            <person name="Labutti K."/>
            <person name="Andreopoulos B."/>
            <person name="Lipzen A."/>
            <person name="Chen C."/>
            <person name="Yanf M."/>
            <person name="Daum C."/>
            <person name="Ng V."/>
            <person name="Clum A."/>
            <person name="Steindorff A."/>
            <person name="Ohm R."/>
            <person name="Martin F."/>
            <person name="Silar P."/>
            <person name="Natvig D."/>
            <person name="Lalanne C."/>
            <person name="Gautier V."/>
            <person name="Ament-Velasquez S.L."/>
            <person name="Kruys A."/>
            <person name="Hutchinson M.I."/>
            <person name="Powell A.J."/>
            <person name="Barry K."/>
            <person name="Miller A.N."/>
            <person name="Grigoriev I.V."/>
            <person name="Debuchy R."/>
            <person name="Gladieux P."/>
            <person name="Thoren M.H."/>
            <person name="Johannesson H."/>
        </authorList>
    </citation>
    <scope>NUCLEOTIDE SEQUENCE</scope>
    <source>
        <strain evidence="2">PSN324</strain>
    </source>
</reference>
<evidence type="ECO:0000256" key="1">
    <source>
        <dbReference type="SAM" id="MobiDB-lite"/>
    </source>
</evidence>
<gene>
    <name evidence="2" type="ORF">QBC42DRAFT_267816</name>
</gene>
<feature type="compositionally biased region" description="Low complexity" evidence="1">
    <location>
        <begin position="121"/>
        <end position="138"/>
    </location>
</feature>
<feature type="compositionally biased region" description="Basic and acidic residues" evidence="1">
    <location>
        <begin position="347"/>
        <end position="366"/>
    </location>
</feature>
<feature type="compositionally biased region" description="Low complexity" evidence="1">
    <location>
        <begin position="299"/>
        <end position="312"/>
    </location>
</feature>
<feature type="compositionally biased region" description="Basic and acidic residues" evidence="1">
    <location>
        <begin position="58"/>
        <end position="93"/>
    </location>
</feature>
<dbReference type="AlphaFoldDB" id="A0AAV9HQV0"/>
<accession>A0AAV9HQV0</accession>
<sequence length="376" mass="41756">MQLKMSLTREQQYPGAVRFGGFGGSGNKMMRSQKTKVPEGQFDPEELTYRLKAVLAEQKAHEERRRRAAAREAEAAGKESSRNRDKSARHNRQDTYSATNSTDTTNPRQSKTSGHKSSNLTVTTSNPNASSTTTNFSNGGEYHHVPQEAAKQFARTATAQQMRNNDFVHQLHRRAFTNSQSHQKSDSQPPSDVARHPKQSQHQRDKSSGEKQHTFQAEFFRFQRRHSLPATVDPLAHAETQPANRRNSTMALESHLTHSAIPEDSASSTSPRLSPVEAANEHRAVDWTQSDEARHRAGQRANGQSSAAAAAAVGTKQAEVKPSKQKLLLSPLIKRADSIWGLRGRHRGGEEGERGEKEVKSPKEGHGGGFFARFKR</sequence>